<dbReference type="Proteomes" id="UP000242877">
    <property type="component" value="Unassembled WGS sequence"/>
</dbReference>
<sequence>MRAFTFIVRLLSCVYVWRCCYGYGVPDIPGELQKGCRIAIRGPSGFVHTTTIIPGISNVCDHDDGDVIELNVGEFDDADSGDLCKEDIVPSHRPRWLQGLISQADLLRAELRHVSLYRSFICKPGHYGDRSSRLLSQVLFCYSCSKSRADADKALPPLELLPLPLPPNAPVEYAHYAISLPGIISELLAHQVDSPEADDAARGLNDHDSFVGFSEIPHTNEDHEGTDLRVGVVRVSSICNTDGVHCLHLKSHHAEKLTSAPISSRTSRLKRMYDSDTDSYDSGEDQEVSQINEDIPNDIQATEVLVPAPTHTLLTTSTPSSIPLEPPATKIELEDIIAALTPDFVKDPQTRKIFRSLAIVALIVCVKWLLIKYVRKTTAYRRRRADILARTEERRRGWRYRNAARRYRLNMWVRRQVRRVGRPGRRRGENNNGQRPGNRDGGGAAETENTINNDYQATPNGASPPTHSTRPPLMEEELIGFRRVLEYVGELVRGDIYDSDSFSTAPSMDLELAYDSDISLSEYNHDTDNNGDSEGATRPARRSGFMNIAWEYGYRPGRFATPPPSSIAQLTTFSSPRTSDEASEAPGGRLDHDSASNQHQ</sequence>
<dbReference type="EMBL" id="AZGZ01000040">
    <property type="protein sequence ID" value="KZZ87015.1"/>
    <property type="molecule type" value="Genomic_DNA"/>
</dbReference>
<protein>
    <submittedName>
        <fullName evidence="3">Uncharacterized protein</fullName>
    </submittedName>
</protein>
<feature type="chain" id="PRO_5007893269" evidence="2">
    <location>
        <begin position="23"/>
        <end position="600"/>
    </location>
</feature>
<feature type="region of interest" description="Disordered" evidence="1">
    <location>
        <begin position="561"/>
        <end position="600"/>
    </location>
</feature>
<evidence type="ECO:0000313" key="3">
    <source>
        <dbReference type="EMBL" id="KZZ87015.1"/>
    </source>
</evidence>
<evidence type="ECO:0000256" key="2">
    <source>
        <dbReference type="SAM" id="SignalP"/>
    </source>
</evidence>
<name>A0A167V3Y9_9EURO</name>
<keyword evidence="2" id="KW-0732">Signal</keyword>
<proteinExistence type="predicted"/>
<gene>
    <name evidence="3" type="ORF">AAP_05961</name>
</gene>
<comment type="caution">
    <text evidence="3">The sequence shown here is derived from an EMBL/GenBank/DDBJ whole genome shotgun (WGS) entry which is preliminary data.</text>
</comment>
<dbReference type="VEuPathDB" id="FungiDB:AAP_05961"/>
<feature type="region of interest" description="Disordered" evidence="1">
    <location>
        <begin position="420"/>
        <end position="472"/>
    </location>
</feature>
<feature type="signal peptide" evidence="2">
    <location>
        <begin position="1"/>
        <end position="22"/>
    </location>
</feature>
<feature type="compositionally biased region" description="Polar residues" evidence="1">
    <location>
        <begin position="566"/>
        <end position="577"/>
    </location>
</feature>
<evidence type="ECO:0000256" key="1">
    <source>
        <dbReference type="SAM" id="MobiDB-lite"/>
    </source>
</evidence>
<dbReference type="AlphaFoldDB" id="A0A167V3Y9"/>
<accession>A0A167V3Y9</accession>
<reference evidence="3 4" key="1">
    <citation type="journal article" date="2016" name="Genome Biol. Evol.">
        <title>Divergent and convergent evolution of fungal pathogenicity.</title>
        <authorList>
            <person name="Shang Y."/>
            <person name="Xiao G."/>
            <person name="Zheng P."/>
            <person name="Cen K."/>
            <person name="Zhan S."/>
            <person name="Wang C."/>
        </authorList>
    </citation>
    <scope>NUCLEOTIDE SEQUENCE [LARGE SCALE GENOMIC DNA]</scope>
    <source>
        <strain evidence="3 4">ARSEF 7405</strain>
    </source>
</reference>
<dbReference type="OrthoDB" id="4225201at2759"/>
<evidence type="ECO:0000313" key="4">
    <source>
        <dbReference type="Proteomes" id="UP000242877"/>
    </source>
</evidence>
<feature type="compositionally biased region" description="Polar residues" evidence="1">
    <location>
        <begin position="447"/>
        <end position="469"/>
    </location>
</feature>
<organism evidence="3 4">
    <name type="scientific">Ascosphaera apis ARSEF 7405</name>
    <dbReference type="NCBI Taxonomy" id="392613"/>
    <lineage>
        <taxon>Eukaryota</taxon>
        <taxon>Fungi</taxon>
        <taxon>Dikarya</taxon>
        <taxon>Ascomycota</taxon>
        <taxon>Pezizomycotina</taxon>
        <taxon>Eurotiomycetes</taxon>
        <taxon>Eurotiomycetidae</taxon>
        <taxon>Onygenales</taxon>
        <taxon>Ascosphaeraceae</taxon>
        <taxon>Ascosphaera</taxon>
    </lineage>
</organism>
<keyword evidence="4" id="KW-1185">Reference proteome</keyword>